<feature type="domain" description="Ketosynthase family 3 (KS3)" evidence="4">
    <location>
        <begin position="1"/>
        <end position="138"/>
    </location>
</feature>
<comment type="caution">
    <text evidence="5">The sequence shown here is derived from an EMBL/GenBank/DDBJ whole genome shotgun (WGS) entry which is preliminary data.</text>
</comment>
<protein>
    <recommendedName>
        <fullName evidence="4">Ketosynthase family 3 (KS3) domain-containing protein</fullName>
    </recommendedName>
</protein>
<dbReference type="InterPro" id="IPR018201">
    <property type="entry name" value="Ketoacyl_synth_AS"/>
</dbReference>
<dbReference type="SUPFAM" id="SSF53901">
    <property type="entry name" value="Thiolase-like"/>
    <property type="match status" value="1"/>
</dbReference>
<sequence length="138" mass="14821">MSMDPQQRILLHTAQAALDDAGYVQDSTPSFQRNSMGCYIGLATGDYTDNLRDEIDAFYSPGTLRAFHSGRLSYVYKFSGPCMTTDTACSSSLVSIYQACRALQNGDCTSALAGGVNAICSPDVSAQCFAVSEEANDW</sequence>
<dbReference type="PANTHER" id="PTHR43775:SF21">
    <property type="entry name" value="NON-REDUCING POLYKETIDE SYNTHASE AUSA-RELATED"/>
    <property type="match status" value="1"/>
</dbReference>
<dbReference type="PROSITE" id="PS52004">
    <property type="entry name" value="KS3_2"/>
    <property type="match status" value="1"/>
</dbReference>
<dbReference type="InterPro" id="IPR020841">
    <property type="entry name" value="PKS_Beta-ketoAc_synthase_dom"/>
</dbReference>
<dbReference type="Proteomes" id="UP001590951">
    <property type="component" value="Unassembled WGS sequence"/>
</dbReference>
<gene>
    <name evidence="5" type="ORF">ABVK25_007493</name>
</gene>
<dbReference type="Gene3D" id="3.40.47.10">
    <property type="match status" value="1"/>
</dbReference>
<reference evidence="5 6" key="1">
    <citation type="submission" date="2024-09" db="EMBL/GenBank/DDBJ databases">
        <title>Rethinking Asexuality: The Enigmatic Case of Functional Sexual Genes in Lepraria (Stereocaulaceae).</title>
        <authorList>
            <person name="Doellman M."/>
            <person name="Sun Y."/>
            <person name="Barcenas-Pena A."/>
            <person name="Lumbsch H.T."/>
            <person name="Grewe F."/>
        </authorList>
    </citation>
    <scope>NUCLEOTIDE SEQUENCE [LARGE SCALE GENOMIC DNA]</scope>
    <source>
        <strain evidence="5 6">Grewe 0041</strain>
    </source>
</reference>
<evidence type="ECO:0000256" key="2">
    <source>
        <dbReference type="ARBA" id="ARBA00022553"/>
    </source>
</evidence>
<dbReference type="PANTHER" id="PTHR43775">
    <property type="entry name" value="FATTY ACID SYNTHASE"/>
    <property type="match status" value="1"/>
</dbReference>
<dbReference type="PROSITE" id="PS00606">
    <property type="entry name" value="KS3_1"/>
    <property type="match status" value="1"/>
</dbReference>
<dbReference type="Pfam" id="PF00109">
    <property type="entry name" value="ketoacyl-synt"/>
    <property type="match status" value="1"/>
</dbReference>
<keyword evidence="1" id="KW-0596">Phosphopantetheine</keyword>
<dbReference type="SMART" id="SM00825">
    <property type="entry name" value="PKS_KS"/>
    <property type="match status" value="1"/>
</dbReference>
<evidence type="ECO:0000259" key="4">
    <source>
        <dbReference type="PROSITE" id="PS52004"/>
    </source>
</evidence>
<keyword evidence="2" id="KW-0597">Phosphoprotein</keyword>
<dbReference type="InterPro" id="IPR050091">
    <property type="entry name" value="PKS_NRPS_Biosynth_Enz"/>
</dbReference>
<accession>A0ABR4B362</accession>
<proteinExistence type="predicted"/>
<keyword evidence="3" id="KW-0808">Transferase</keyword>
<dbReference type="InterPro" id="IPR014030">
    <property type="entry name" value="Ketoacyl_synth_N"/>
</dbReference>
<keyword evidence="6" id="KW-1185">Reference proteome</keyword>
<evidence type="ECO:0000313" key="6">
    <source>
        <dbReference type="Proteomes" id="UP001590951"/>
    </source>
</evidence>
<evidence type="ECO:0000256" key="1">
    <source>
        <dbReference type="ARBA" id="ARBA00022450"/>
    </source>
</evidence>
<evidence type="ECO:0000256" key="3">
    <source>
        <dbReference type="ARBA" id="ARBA00022679"/>
    </source>
</evidence>
<evidence type="ECO:0000313" key="5">
    <source>
        <dbReference type="EMBL" id="KAL2052334.1"/>
    </source>
</evidence>
<dbReference type="EMBL" id="JBHFEH010000028">
    <property type="protein sequence ID" value="KAL2052334.1"/>
    <property type="molecule type" value="Genomic_DNA"/>
</dbReference>
<organism evidence="5 6">
    <name type="scientific">Lepraria finkii</name>
    <dbReference type="NCBI Taxonomy" id="1340010"/>
    <lineage>
        <taxon>Eukaryota</taxon>
        <taxon>Fungi</taxon>
        <taxon>Dikarya</taxon>
        <taxon>Ascomycota</taxon>
        <taxon>Pezizomycotina</taxon>
        <taxon>Lecanoromycetes</taxon>
        <taxon>OSLEUM clade</taxon>
        <taxon>Lecanoromycetidae</taxon>
        <taxon>Lecanorales</taxon>
        <taxon>Lecanorineae</taxon>
        <taxon>Stereocaulaceae</taxon>
        <taxon>Lepraria</taxon>
    </lineage>
</organism>
<name>A0ABR4B362_9LECA</name>
<dbReference type="InterPro" id="IPR016039">
    <property type="entry name" value="Thiolase-like"/>
</dbReference>